<sequence>MQIICNKKKIITYIVPILTKLKVTSAGEKGFIFLHYNKVQVQEMHIIYFIKTDFCIKVARISVKKQPFAGIFWKTV</sequence>
<comment type="caution">
    <text evidence="1">The sequence shown here is derived from an EMBL/GenBank/DDBJ whole genome shotgun (WGS) entry which is preliminary data.</text>
</comment>
<dbReference type="EMBL" id="ABQC02000020">
    <property type="protein sequence ID" value="EDY95225.1"/>
    <property type="molecule type" value="Genomic_DNA"/>
</dbReference>
<dbReference type="HOGENOM" id="CLU_2647011_0_0_10"/>
<organism evidence="1 2">
    <name type="scientific">Phocaeicola plebeius (strain DSM 17135 / JCM 12973 / CCUG 54634 / M2)</name>
    <name type="common">Bacteroides plebeius</name>
    <dbReference type="NCBI Taxonomy" id="484018"/>
    <lineage>
        <taxon>Bacteria</taxon>
        <taxon>Pseudomonadati</taxon>
        <taxon>Bacteroidota</taxon>
        <taxon>Bacteroidia</taxon>
        <taxon>Bacteroidales</taxon>
        <taxon>Bacteroidaceae</taxon>
        <taxon>Phocaeicola</taxon>
    </lineage>
</organism>
<reference evidence="1 2" key="2">
    <citation type="submission" date="2008-08" db="EMBL/GenBank/DDBJ databases">
        <authorList>
            <person name="Fulton L."/>
            <person name="Clifton S."/>
            <person name="Fulton B."/>
            <person name="Xu J."/>
            <person name="Minx P."/>
            <person name="Pepin K.H."/>
            <person name="Johnson M."/>
            <person name="Thiruvilangam P."/>
            <person name="Bhonagiri V."/>
            <person name="Nash W.E."/>
            <person name="Mardis E.R."/>
            <person name="Wilson R.K."/>
        </authorList>
    </citation>
    <scope>NUCLEOTIDE SEQUENCE [LARGE SCALE GENOMIC DNA]</scope>
    <source>
        <strain evidence="2">DSM 17135 / JCM 12973 / M2</strain>
    </source>
</reference>
<name>B5D011_PHOPM</name>
<protein>
    <submittedName>
        <fullName evidence="1">Uncharacterized protein</fullName>
    </submittedName>
</protein>
<evidence type="ECO:0000313" key="2">
    <source>
        <dbReference type="Proteomes" id="UP000003452"/>
    </source>
</evidence>
<gene>
    <name evidence="1" type="ORF">BACPLE_02332</name>
</gene>
<dbReference type="AlphaFoldDB" id="B5D011"/>
<reference evidence="1 2" key="1">
    <citation type="submission" date="2008-08" db="EMBL/GenBank/DDBJ databases">
        <title>Draft genome sequence of Bacteroides plebeius (DSM 17135).</title>
        <authorList>
            <person name="Sudarsanam P."/>
            <person name="Ley R."/>
            <person name="Guruge J."/>
            <person name="Turnbaugh P.J."/>
            <person name="Mahowald M."/>
            <person name="Liep D."/>
            <person name="Gordon J."/>
        </authorList>
    </citation>
    <scope>NUCLEOTIDE SEQUENCE [LARGE SCALE GENOMIC DNA]</scope>
    <source>
        <strain evidence="2">DSM 17135 / JCM 12973 / M2</strain>
    </source>
</reference>
<proteinExistence type="predicted"/>
<accession>B5D011</accession>
<dbReference type="Proteomes" id="UP000003452">
    <property type="component" value="Unassembled WGS sequence"/>
</dbReference>
<evidence type="ECO:0000313" key="1">
    <source>
        <dbReference type="EMBL" id="EDY95225.1"/>
    </source>
</evidence>